<dbReference type="SUPFAM" id="SSF56349">
    <property type="entry name" value="DNA breaking-rejoining enzymes"/>
    <property type="match status" value="1"/>
</dbReference>
<dbReference type="InterPro" id="IPR010998">
    <property type="entry name" value="Integrase_recombinase_N"/>
</dbReference>
<dbReference type="Pfam" id="PF00589">
    <property type="entry name" value="Phage_integrase"/>
    <property type="match status" value="1"/>
</dbReference>
<evidence type="ECO:0000313" key="8">
    <source>
        <dbReference type="Proteomes" id="UP000076394"/>
    </source>
</evidence>
<dbReference type="InterPro" id="IPR013762">
    <property type="entry name" value="Integrase-like_cat_sf"/>
</dbReference>
<dbReference type="PANTHER" id="PTHR30349:SF91">
    <property type="entry name" value="INTA PROTEIN"/>
    <property type="match status" value="1"/>
</dbReference>
<gene>
    <name evidence="7" type="primary">ssr</name>
    <name evidence="7" type="ORF">Dm11a5_0811</name>
</gene>
<sequence>MRGYIKKRSSDSYSIVISLGRDSVSGKYKQRWITVRGTKKDAQQKLTEILHEYDTGTIIEPDNTTLAEYLGRWIADMQPRLAPTTLDGYTDVINNYLIPGLGHCVLSKLTPATIQKYYADTLKRKRRDGRPGTLSNRTVRSHHMVLHRALKTAVRLRLIAYNPADNVDPPVASTAKYRAVTPEEMQEILEEVKGTPYYVVFYLLFYTGLRRSELLALKWGNIDLVLCQLSVGQSLHQLHSGEVVYRQPKWGSARNIALTPSTAVILRGYKETRVSEAKIIGRKFAETDLVFSHPDGTPLLPGSISRKWTRLMRNIGLDGVRLHDTRHTHATLMLKQGTPLKVVQERLGHRSIKTTGDIYAHVLPGMQEEAAAKFDEISNPEYKRK</sequence>
<dbReference type="Gene3D" id="1.10.150.130">
    <property type="match status" value="1"/>
</dbReference>
<accession>A0A142VBC4</accession>
<name>A0A142VBC4_9CHLR</name>
<dbReference type="GO" id="GO:0006310">
    <property type="term" value="P:DNA recombination"/>
    <property type="evidence" value="ECO:0007669"/>
    <property type="project" value="UniProtKB-KW"/>
</dbReference>
<dbReference type="EMBL" id="CP011127">
    <property type="protein sequence ID" value="AMU86637.1"/>
    <property type="molecule type" value="Genomic_DNA"/>
</dbReference>
<keyword evidence="1" id="KW-0229">DNA integration</keyword>
<dbReference type="PROSITE" id="PS51898">
    <property type="entry name" value="TYR_RECOMBINASE"/>
    <property type="match status" value="1"/>
</dbReference>
<reference evidence="7 8" key="1">
    <citation type="submission" date="2015-03" db="EMBL/GenBank/DDBJ databases">
        <title>Genomic characterization of Dehalococcoides mccartyi strain 11a5, an unusal plasmid-containing chloroethene dechlorinator.</title>
        <authorList>
            <person name="Zhao S."/>
            <person name="Ding C."/>
            <person name="He J."/>
        </authorList>
    </citation>
    <scope>NUCLEOTIDE SEQUENCE [LARGE SCALE GENOMIC DNA]</scope>
    <source>
        <strain evidence="7 8">11a5</strain>
    </source>
</reference>
<dbReference type="RefSeq" id="WP_015407764.1">
    <property type="nucleotide sequence ID" value="NZ_CP011127.1"/>
</dbReference>
<dbReference type="InterPro" id="IPR050090">
    <property type="entry name" value="Tyrosine_recombinase_XerCD"/>
</dbReference>
<dbReference type="PROSITE" id="PS51900">
    <property type="entry name" value="CB"/>
    <property type="match status" value="1"/>
</dbReference>
<dbReference type="PANTHER" id="PTHR30349">
    <property type="entry name" value="PHAGE INTEGRASE-RELATED"/>
    <property type="match status" value="1"/>
</dbReference>
<protein>
    <submittedName>
        <fullName evidence="7">Site-specific recombinase, phage integrase family</fullName>
    </submittedName>
</protein>
<dbReference type="PATRIC" id="fig|61435.8.peg.809"/>
<evidence type="ECO:0000313" key="7">
    <source>
        <dbReference type="EMBL" id="AMU86637.1"/>
    </source>
</evidence>
<proteinExistence type="predicted"/>
<organism evidence="7 8">
    <name type="scientific">Dehalococcoides mccartyi</name>
    <dbReference type="NCBI Taxonomy" id="61435"/>
    <lineage>
        <taxon>Bacteria</taxon>
        <taxon>Bacillati</taxon>
        <taxon>Chloroflexota</taxon>
        <taxon>Dehalococcoidia</taxon>
        <taxon>Dehalococcoidales</taxon>
        <taxon>Dehalococcoidaceae</taxon>
        <taxon>Dehalococcoides</taxon>
    </lineage>
</organism>
<dbReference type="AlphaFoldDB" id="A0A142VBC4"/>
<evidence type="ECO:0000256" key="3">
    <source>
        <dbReference type="ARBA" id="ARBA00023172"/>
    </source>
</evidence>
<evidence type="ECO:0000259" key="5">
    <source>
        <dbReference type="PROSITE" id="PS51898"/>
    </source>
</evidence>
<feature type="domain" description="Tyr recombinase" evidence="5">
    <location>
        <begin position="175"/>
        <end position="372"/>
    </location>
</feature>
<dbReference type="OrthoDB" id="156970at2"/>
<dbReference type="Proteomes" id="UP000076394">
    <property type="component" value="Chromosome"/>
</dbReference>
<dbReference type="CDD" id="cd01189">
    <property type="entry name" value="INT_ICEBs1_C_like"/>
    <property type="match status" value="1"/>
</dbReference>
<dbReference type="InterPro" id="IPR028259">
    <property type="entry name" value="AP2-like_int_N"/>
</dbReference>
<dbReference type="InterPro" id="IPR011010">
    <property type="entry name" value="DNA_brk_join_enz"/>
</dbReference>
<evidence type="ECO:0000256" key="2">
    <source>
        <dbReference type="ARBA" id="ARBA00023125"/>
    </source>
</evidence>
<keyword evidence="2 4" id="KW-0238">DNA-binding</keyword>
<dbReference type="GO" id="GO:0003677">
    <property type="term" value="F:DNA binding"/>
    <property type="evidence" value="ECO:0007669"/>
    <property type="project" value="UniProtKB-UniRule"/>
</dbReference>
<dbReference type="InterPro" id="IPR004107">
    <property type="entry name" value="Integrase_SAM-like_N"/>
</dbReference>
<dbReference type="Pfam" id="PF14657">
    <property type="entry name" value="Arm-DNA-bind_4"/>
    <property type="match status" value="1"/>
</dbReference>
<dbReference type="Pfam" id="PF14659">
    <property type="entry name" value="Phage_int_SAM_3"/>
    <property type="match status" value="1"/>
</dbReference>
<keyword evidence="3" id="KW-0233">DNA recombination</keyword>
<evidence type="ECO:0000256" key="1">
    <source>
        <dbReference type="ARBA" id="ARBA00022908"/>
    </source>
</evidence>
<dbReference type="InterPro" id="IPR002104">
    <property type="entry name" value="Integrase_catalytic"/>
</dbReference>
<dbReference type="GO" id="GO:0015074">
    <property type="term" value="P:DNA integration"/>
    <property type="evidence" value="ECO:0007669"/>
    <property type="project" value="UniProtKB-KW"/>
</dbReference>
<evidence type="ECO:0000259" key="6">
    <source>
        <dbReference type="PROSITE" id="PS51900"/>
    </source>
</evidence>
<evidence type="ECO:0000256" key="4">
    <source>
        <dbReference type="PROSITE-ProRule" id="PRU01248"/>
    </source>
</evidence>
<dbReference type="InterPro" id="IPR044068">
    <property type="entry name" value="CB"/>
</dbReference>
<dbReference type="Gene3D" id="1.10.443.10">
    <property type="entry name" value="Intergrase catalytic core"/>
    <property type="match status" value="1"/>
</dbReference>
<feature type="domain" description="Core-binding (CB)" evidence="6">
    <location>
        <begin position="64"/>
        <end position="154"/>
    </location>
</feature>